<dbReference type="Proteomes" id="UP000199524">
    <property type="component" value="Chromosome I"/>
</dbReference>
<protein>
    <submittedName>
        <fullName evidence="15">General secretion pathway protein D</fullName>
    </submittedName>
</protein>
<organism evidence="15 16">
    <name type="scientific">Pseudomonas asplenii</name>
    <dbReference type="NCBI Taxonomy" id="53407"/>
    <lineage>
        <taxon>Bacteria</taxon>
        <taxon>Pseudomonadati</taxon>
        <taxon>Pseudomonadota</taxon>
        <taxon>Gammaproteobacteria</taxon>
        <taxon>Pseudomonadales</taxon>
        <taxon>Pseudomonadaceae</taxon>
        <taxon>Pseudomonas</taxon>
    </lineage>
</organism>
<keyword evidence="8" id="KW-0472">Membrane</keyword>
<feature type="compositionally biased region" description="Low complexity" evidence="11">
    <location>
        <begin position="380"/>
        <end position="394"/>
    </location>
</feature>
<keyword evidence="4" id="KW-1134">Transmembrane beta strand</keyword>
<dbReference type="InterPro" id="IPR001775">
    <property type="entry name" value="GspD/PilQ"/>
</dbReference>
<comment type="subcellular location">
    <subcellularLocation>
        <location evidence="1 10">Cell outer membrane</location>
    </subcellularLocation>
</comment>
<dbReference type="GO" id="GO:0009279">
    <property type="term" value="C:cell outer membrane"/>
    <property type="evidence" value="ECO:0007669"/>
    <property type="project" value="UniProtKB-SubCell"/>
</dbReference>
<keyword evidence="6" id="KW-0732">Signal</keyword>
<evidence type="ECO:0000259" key="14">
    <source>
        <dbReference type="Pfam" id="PF21305"/>
    </source>
</evidence>
<feature type="region of interest" description="Disordered" evidence="11">
    <location>
        <begin position="758"/>
        <end position="797"/>
    </location>
</feature>
<dbReference type="InterPro" id="IPR004846">
    <property type="entry name" value="T2SS/T3SS_dom"/>
</dbReference>
<gene>
    <name evidence="15" type="ORF">SAMN05216598_4892</name>
</gene>
<dbReference type="InterPro" id="IPR049371">
    <property type="entry name" value="GspD-like_N0"/>
</dbReference>
<evidence type="ECO:0000256" key="11">
    <source>
        <dbReference type="SAM" id="MobiDB-lite"/>
    </source>
</evidence>
<dbReference type="Pfam" id="PF03958">
    <property type="entry name" value="Secretin_N"/>
    <property type="match status" value="3"/>
</dbReference>
<reference evidence="16" key="1">
    <citation type="submission" date="2016-10" db="EMBL/GenBank/DDBJ databases">
        <authorList>
            <person name="Varghese N."/>
            <person name="Submissions S."/>
        </authorList>
    </citation>
    <scope>NUCLEOTIDE SEQUENCE [LARGE SCALE GENOMIC DNA]</scope>
    <source>
        <strain evidence="16">ATCC 23835</strain>
    </source>
</reference>
<evidence type="ECO:0000256" key="4">
    <source>
        <dbReference type="ARBA" id="ARBA00022452"/>
    </source>
</evidence>
<proteinExistence type="inferred from homology"/>
<feature type="region of interest" description="Disordered" evidence="11">
    <location>
        <begin position="357"/>
        <end position="424"/>
    </location>
</feature>
<evidence type="ECO:0000256" key="3">
    <source>
        <dbReference type="ARBA" id="ARBA00022448"/>
    </source>
</evidence>
<evidence type="ECO:0000256" key="7">
    <source>
        <dbReference type="ARBA" id="ARBA00022927"/>
    </source>
</evidence>
<evidence type="ECO:0000259" key="13">
    <source>
        <dbReference type="Pfam" id="PF03958"/>
    </source>
</evidence>
<dbReference type="InterPro" id="IPR005644">
    <property type="entry name" value="NolW-like"/>
</dbReference>
<sequence length="797" mass="84140">MKWSGSLYGLRCRQAAAPWLLLALTACSSGNAPQAPALVESELGRPLGSTIKSGDVLADRQRAQAQVEQQRRVVRPVSGPVRTGAASGRNAAPSQPLGDQPVQLNFVDADIQAVVRALSRSTGRQFLVDPRVKGNLTLVSEGEVPAYRAYDMLLAALRMQGFSVVDVDGVAQVVPEADAKLLGGPVYSTDKPADNGMLTRTFRLQYENAVNLIPVLRPIVSPNNPINAYPGNNTVVITDYAQNLQRVASLIASIDTPSAIDTDVVSIQNGIASDIASMVSELLENQGSDPTQKISVLGDPRSNSVIIRASSPERTQLARELIYKLDNAQSNPSNLHVVYLRNAQASKLAQALRGLLTGESDSSEGQGDPTRAMLSGGGTNSSQNNQNGSQTSGTPQTGNSTSGSNSLYSQTARNGAGQAAGTGQGGEQNLAFSAGGVTIQADATTNTLLISAPEPLYRSLREVIDQLDQRRAQVVIESLIVEVSEDEANEFGVQWQSGNLGGSGVFAGTNLGGTGIVTTAKNSIDALPQGLNIGVVRGAVTIPGVGQVMDLKVLARALKSKGGSNVLSTPNLLTLDNEVASIFVGQTIPFVSGSYVTNGSSSSSNPFQTIQREEVGLKLNVRPQISEGGTVKLDVYQEVSSVDDRATATAAGTVTKKRAIDTSILLDDGQIMVMGGLLQDGYSQSNDGVPFLSSIPGIGALFRHERRDSNKTNLMVFLRPYIIRDGAAGRAITLNRYDFIRRAQGSLTPERNWALPDMQAPQLPAASEAIPGSRPVPQTPRAPIRAVPVSLNEPQRP</sequence>
<dbReference type="RefSeq" id="WP_090209695.1">
    <property type="nucleotide sequence ID" value="NZ_LT629777.1"/>
</dbReference>
<name>A0A1H1Z7Z0_9PSED</name>
<evidence type="ECO:0000256" key="6">
    <source>
        <dbReference type="ARBA" id="ARBA00022729"/>
    </source>
</evidence>
<evidence type="ECO:0000256" key="1">
    <source>
        <dbReference type="ARBA" id="ARBA00004442"/>
    </source>
</evidence>
<feature type="domain" description="NolW-like" evidence="13">
    <location>
        <begin position="262"/>
        <end position="330"/>
    </location>
</feature>
<feature type="domain" description="GspD-like N0" evidence="14">
    <location>
        <begin position="104"/>
        <end position="173"/>
    </location>
</feature>
<feature type="domain" description="NolW-like" evidence="13">
    <location>
        <begin position="336"/>
        <end position="473"/>
    </location>
</feature>
<dbReference type="PROSITE" id="PS51257">
    <property type="entry name" value="PROKAR_LIPOPROTEIN"/>
    <property type="match status" value="1"/>
</dbReference>
<evidence type="ECO:0000256" key="2">
    <source>
        <dbReference type="ARBA" id="ARBA00006980"/>
    </source>
</evidence>
<evidence type="ECO:0000259" key="12">
    <source>
        <dbReference type="Pfam" id="PF00263"/>
    </source>
</evidence>
<dbReference type="GO" id="GO:0015627">
    <property type="term" value="C:type II protein secretion system complex"/>
    <property type="evidence" value="ECO:0007669"/>
    <property type="project" value="InterPro"/>
</dbReference>
<dbReference type="PANTHER" id="PTHR30332:SF24">
    <property type="entry name" value="SECRETIN GSPD-RELATED"/>
    <property type="match status" value="1"/>
</dbReference>
<evidence type="ECO:0000313" key="16">
    <source>
        <dbReference type="Proteomes" id="UP000199524"/>
    </source>
</evidence>
<evidence type="ECO:0000256" key="9">
    <source>
        <dbReference type="ARBA" id="ARBA00023237"/>
    </source>
</evidence>
<comment type="similarity">
    <text evidence="2">Belongs to the bacterial secretin family. GSP D subfamily.</text>
</comment>
<dbReference type="GO" id="GO:0015628">
    <property type="term" value="P:protein secretion by the type II secretion system"/>
    <property type="evidence" value="ECO:0007669"/>
    <property type="project" value="InterPro"/>
</dbReference>
<dbReference type="NCBIfam" id="TIGR02517">
    <property type="entry name" value="type_II_gspD"/>
    <property type="match status" value="1"/>
</dbReference>
<dbReference type="PRINTS" id="PR00811">
    <property type="entry name" value="BCTERIALGSPD"/>
</dbReference>
<dbReference type="AlphaFoldDB" id="A0A1H1Z7Z0"/>
<keyword evidence="9" id="KW-0998">Cell outer membrane</keyword>
<keyword evidence="5" id="KW-0812">Transmembrane</keyword>
<accession>A0A1H1Z7Z0</accession>
<evidence type="ECO:0000313" key="15">
    <source>
        <dbReference type="EMBL" id="SDT29707.1"/>
    </source>
</evidence>
<dbReference type="Gene3D" id="3.30.1370.120">
    <property type="match status" value="3"/>
</dbReference>
<feature type="domain" description="Type II/III secretion system secretin-like" evidence="12">
    <location>
        <begin position="557"/>
        <end position="724"/>
    </location>
</feature>
<feature type="domain" description="NolW-like" evidence="13">
    <location>
        <begin position="199"/>
        <end position="259"/>
    </location>
</feature>
<keyword evidence="16" id="KW-1185">Reference proteome</keyword>
<dbReference type="InterPro" id="IPR013356">
    <property type="entry name" value="T2SS_GspD"/>
</dbReference>
<feature type="region of interest" description="Disordered" evidence="11">
    <location>
        <begin position="76"/>
        <end position="99"/>
    </location>
</feature>
<dbReference type="PRINTS" id="PR01032">
    <property type="entry name" value="PHAGEIV"/>
</dbReference>
<keyword evidence="7" id="KW-0653">Protein transport</keyword>
<dbReference type="EMBL" id="LT629777">
    <property type="protein sequence ID" value="SDT29707.1"/>
    <property type="molecule type" value="Genomic_DNA"/>
</dbReference>
<dbReference type="PANTHER" id="PTHR30332">
    <property type="entry name" value="PROBABLE GENERAL SECRETION PATHWAY PROTEIN D"/>
    <property type="match status" value="1"/>
</dbReference>
<dbReference type="Pfam" id="PF00263">
    <property type="entry name" value="Secretin"/>
    <property type="match status" value="1"/>
</dbReference>
<evidence type="ECO:0000256" key="5">
    <source>
        <dbReference type="ARBA" id="ARBA00022692"/>
    </source>
</evidence>
<evidence type="ECO:0000256" key="8">
    <source>
        <dbReference type="ARBA" id="ARBA00023136"/>
    </source>
</evidence>
<dbReference type="InterPro" id="IPR038591">
    <property type="entry name" value="NolW-like_sf"/>
</dbReference>
<dbReference type="InterPro" id="IPR050810">
    <property type="entry name" value="Bact_Secretion_Sys_Channel"/>
</dbReference>
<feature type="compositionally biased region" description="Polar residues" evidence="11">
    <location>
        <begin position="395"/>
        <end position="409"/>
    </location>
</feature>
<evidence type="ECO:0000256" key="10">
    <source>
        <dbReference type="RuleBase" id="RU004004"/>
    </source>
</evidence>
<keyword evidence="3 10" id="KW-0813">Transport</keyword>
<dbReference type="GeneID" id="300209761"/>
<dbReference type="Pfam" id="PF21305">
    <property type="entry name" value="type_II_gspD_N0"/>
    <property type="match status" value="1"/>
</dbReference>